<gene>
    <name evidence="1" type="ORF">BamIOP4010DRAFT_1300</name>
</gene>
<dbReference type="Pfam" id="PF09482">
    <property type="entry name" value="OrgA_MxiK"/>
    <property type="match status" value="1"/>
</dbReference>
<dbReference type="RefSeq" id="WP_006750503.1">
    <property type="nucleotide sequence ID" value="NZ_ABLC01000018.1"/>
</dbReference>
<sequence length="192" mass="22012">MNAHLFSILYAPYRYAHPEHRQLRGFDLAQLAEPLANQWLIEHWALPNDMDFDFDRDPEVATCVQWWAHLRRICYLIGVLRLRSPIIEQAWYPKLDALARQFLQVPAPALPAAESPLRLEQADIYAAGSAGFAAVFRRMPAALRLRLPLLFPAHAAERVTSQLRAQEDTIVFPPFVFSLAHRYALDPRTSIS</sequence>
<dbReference type="Proteomes" id="UP000005463">
    <property type="component" value="Unassembled WGS sequence"/>
</dbReference>
<dbReference type="EMBL" id="ABLC01000018">
    <property type="protein sequence ID" value="EDT05173.1"/>
    <property type="molecule type" value="Genomic_DNA"/>
</dbReference>
<comment type="caution">
    <text evidence="1">The sequence shown here is derived from an EMBL/GenBank/DDBJ whole genome shotgun (WGS) entry which is preliminary data.</text>
</comment>
<proteinExistence type="predicted"/>
<reference evidence="1 2" key="1">
    <citation type="submission" date="2008-03" db="EMBL/GenBank/DDBJ databases">
        <title>Sequencing of the draft genome and assembly of Burkholderia ambifaria IOP40-10.</title>
        <authorList>
            <consortium name="US DOE Joint Genome Institute (JGI-PGF)"/>
            <person name="Copeland A."/>
            <person name="Lucas S."/>
            <person name="Lapidus A."/>
            <person name="Glavina del Rio T."/>
            <person name="Dalin E."/>
            <person name="Tice H."/>
            <person name="Bruce D."/>
            <person name="Goodwin L."/>
            <person name="Pitluck S."/>
            <person name="Larimer F."/>
            <person name="Land M.L."/>
            <person name="Hauser L."/>
            <person name="Tiedje J."/>
            <person name="Richardson P."/>
        </authorList>
    </citation>
    <scope>NUCLEOTIDE SEQUENCE [LARGE SCALE GENOMIC DNA]</scope>
    <source>
        <strain evidence="1 2">IOP40-10</strain>
    </source>
</reference>
<organism evidence="1 2">
    <name type="scientific">Burkholderia ambifaria IOP40-10</name>
    <dbReference type="NCBI Taxonomy" id="396596"/>
    <lineage>
        <taxon>Bacteria</taxon>
        <taxon>Pseudomonadati</taxon>
        <taxon>Pseudomonadota</taxon>
        <taxon>Betaproteobacteria</taxon>
        <taxon>Burkholderiales</taxon>
        <taxon>Burkholderiaceae</taxon>
        <taxon>Burkholderia</taxon>
        <taxon>Burkholderia cepacia complex</taxon>
    </lineage>
</organism>
<dbReference type="AlphaFoldDB" id="B1FB91"/>
<name>B1FB91_9BURK</name>
<evidence type="ECO:0000313" key="2">
    <source>
        <dbReference type="Proteomes" id="UP000005463"/>
    </source>
</evidence>
<dbReference type="PATRIC" id="fig|396596.7.peg.6608"/>
<protein>
    <submittedName>
        <fullName evidence="1">Type III secretion apparatus protein OrgA/MxiK</fullName>
    </submittedName>
</protein>
<accession>B1FB91</accession>
<dbReference type="InterPro" id="IPR013388">
    <property type="entry name" value="T3SS_OrgA/MxiK"/>
</dbReference>
<evidence type="ECO:0000313" key="1">
    <source>
        <dbReference type="EMBL" id="EDT05173.1"/>
    </source>
</evidence>